<protein>
    <submittedName>
        <fullName evidence="2">Reverse transcriptase-like protein</fullName>
    </submittedName>
</protein>
<sequence>MTTKYYIDGSFQTFSKPNPEDTTKPIIHEICGFGCAVINPDGSITELKGASEFETHSHNITSELQACYAALNHAITNNIKDIKIYHDLEGTSRWALGSWKTNNNETKQYAQDVHDMQQQYGLNIQFEKVKGHSGVKYNELADSLADQAVQEYVAKHNIIPTFKVPQDAFMAVLKMDEE</sequence>
<keyword evidence="3" id="KW-1185">Reference proteome</keyword>
<evidence type="ECO:0000259" key="1">
    <source>
        <dbReference type="PROSITE" id="PS50879"/>
    </source>
</evidence>
<evidence type="ECO:0000313" key="2">
    <source>
        <dbReference type="EMBL" id="QGS07164.1"/>
    </source>
</evidence>
<dbReference type="GeneID" id="84802050"/>
<name>A0ABX6FHD7_9BACL</name>
<accession>A0ABX6FHD7</accession>
<dbReference type="SUPFAM" id="SSF53098">
    <property type="entry name" value="Ribonuclease H-like"/>
    <property type="match status" value="1"/>
</dbReference>
<dbReference type="InterPro" id="IPR036397">
    <property type="entry name" value="RNaseH_sf"/>
</dbReference>
<feature type="domain" description="RNase H type-1" evidence="1">
    <location>
        <begin position="1"/>
        <end position="150"/>
    </location>
</feature>
<dbReference type="InterPro" id="IPR012337">
    <property type="entry name" value="RNaseH-like_sf"/>
</dbReference>
<reference evidence="2 3" key="1">
    <citation type="submission" date="2019-11" db="EMBL/GenBank/DDBJ databases">
        <title>FDA dAtabase for Regulatory Grade micrObial Sequences (FDA-ARGOS): Supporting development and validation of Infectious Disease Dx tests.</title>
        <authorList>
            <person name="Turner S."/>
            <person name="Byrd R."/>
            <person name="Tallon L."/>
            <person name="Sadzewicz L."/>
            <person name="Vavikolanu K."/>
            <person name="Mehta A."/>
            <person name="Aluvathingal J."/>
            <person name="Nadendla S."/>
            <person name="Myers T."/>
            <person name="Yan Y."/>
            <person name="Sichtig H."/>
        </authorList>
    </citation>
    <scope>NUCLEOTIDE SEQUENCE [LARGE SCALE GENOMIC DNA]</scope>
    <source>
        <strain evidence="2 3">FDAARGOS_742</strain>
    </source>
</reference>
<dbReference type="Proteomes" id="UP000427636">
    <property type="component" value="Chromosome"/>
</dbReference>
<dbReference type="PROSITE" id="PS50879">
    <property type="entry name" value="RNASE_H_1"/>
    <property type="match status" value="1"/>
</dbReference>
<evidence type="ECO:0000313" key="3">
    <source>
        <dbReference type="Proteomes" id="UP000427636"/>
    </source>
</evidence>
<gene>
    <name evidence="2" type="ORF">FOC50_02120</name>
</gene>
<organism evidence="2 3">
    <name type="scientific">Gemella sanguinis</name>
    <dbReference type="NCBI Taxonomy" id="84135"/>
    <lineage>
        <taxon>Bacteria</taxon>
        <taxon>Bacillati</taxon>
        <taxon>Bacillota</taxon>
        <taxon>Bacilli</taxon>
        <taxon>Bacillales</taxon>
        <taxon>Gemellaceae</taxon>
        <taxon>Gemella</taxon>
    </lineage>
</organism>
<dbReference type="RefSeq" id="WP_006364770.1">
    <property type="nucleotide sequence ID" value="NZ_CP046313.1"/>
</dbReference>
<dbReference type="EMBL" id="CP046313">
    <property type="protein sequence ID" value="QGS07164.1"/>
    <property type="molecule type" value="Genomic_DNA"/>
</dbReference>
<dbReference type="CDD" id="cd09277">
    <property type="entry name" value="RNase_HI_bacteria_like"/>
    <property type="match status" value="1"/>
</dbReference>
<dbReference type="Gene3D" id="3.30.420.10">
    <property type="entry name" value="Ribonuclease H-like superfamily/Ribonuclease H"/>
    <property type="match status" value="1"/>
</dbReference>
<dbReference type="Pfam" id="PF00075">
    <property type="entry name" value="RNase_H"/>
    <property type="match status" value="1"/>
</dbReference>
<dbReference type="InterPro" id="IPR002156">
    <property type="entry name" value="RNaseH_domain"/>
</dbReference>
<proteinExistence type="predicted"/>